<name>A0ABV0ZV66_9TELE</name>
<dbReference type="Proteomes" id="UP001469553">
    <property type="component" value="Unassembled WGS sequence"/>
</dbReference>
<keyword evidence="3" id="KW-1185">Reference proteome</keyword>
<accession>A0ABV0ZV66</accession>
<feature type="region of interest" description="Disordered" evidence="1">
    <location>
        <begin position="1"/>
        <end position="79"/>
    </location>
</feature>
<evidence type="ECO:0000313" key="2">
    <source>
        <dbReference type="EMBL" id="MEQ2309153.1"/>
    </source>
</evidence>
<dbReference type="EMBL" id="JAHRIP010071189">
    <property type="protein sequence ID" value="MEQ2309153.1"/>
    <property type="molecule type" value="Genomic_DNA"/>
</dbReference>
<sequence>MTEHIRPMPDLPPASPLLSTGTERDSLRRGSSGWTPDGNAGHSRSRRGCGGLQPGRKPPAAELRHRMRLNTESRGGKTSVTRSILVEIGFSLPLTMKTKSLEFLAN</sequence>
<reference evidence="2 3" key="1">
    <citation type="submission" date="2021-06" db="EMBL/GenBank/DDBJ databases">
        <authorList>
            <person name="Palmer J.M."/>
        </authorList>
    </citation>
    <scope>NUCLEOTIDE SEQUENCE [LARGE SCALE GENOMIC DNA]</scope>
    <source>
        <strain evidence="2 3">AS_MEX2019</strain>
        <tissue evidence="2">Muscle</tissue>
    </source>
</reference>
<organism evidence="2 3">
    <name type="scientific">Ameca splendens</name>
    <dbReference type="NCBI Taxonomy" id="208324"/>
    <lineage>
        <taxon>Eukaryota</taxon>
        <taxon>Metazoa</taxon>
        <taxon>Chordata</taxon>
        <taxon>Craniata</taxon>
        <taxon>Vertebrata</taxon>
        <taxon>Euteleostomi</taxon>
        <taxon>Actinopterygii</taxon>
        <taxon>Neopterygii</taxon>
        <taxon>Teleostei</taxon>
        <taxon>Neoteleostei</taxon>
        <taxon>Acanthomorphata</taxon>
        <taxon>Ovalentaria</taxon>
        <taxon>Atherinomorphae</taxon>
        <taxon>Cyprinodontiformes</taxon>
        <taxon>Goodeidae</taxon>
        <taxon>Ameca</taxon>
    </lineage>
</organism>
<protein>
    <submittedName>
        <fullName evidence="2">Uncharacterized protein</fullName>
    </submittedName>
</protein>
<gene>
    <name evidence="2" type="ORF">AMECASPLE_035620</name>
</gene>
<evidence type="ECO:0000256" key="1">
    <source>
        <dbReference type="SAM" id="MobiDB-lite"/>
    </source>
</evidence>
<proteinExistence type="predicted"/>
<comment type="caution">
    <text evidence="2">The sequence shown here is derived from an EMBL/GenBank/DDBJ whole genome shotgun (WGS) entry which is preliminary data.</text>
</comment>
<evidence type="ECO:0000313" key="3">
    <source>
        <dbReference type="Proteomes" id="UP001469553"/>
    </source>
</evidence>